<dbReference type="InterPro" id="IPR045863">
    <property type="entry name" value="CorA_TM1_TM2"/>
</dbReference>
<dbReference type="GO" id="GO:0005886">
    <property type="term" value="C:plasma membrane"/>
    <property type="evidence" value="ECO:0007669"/>
    <property type="project" value="UniProtKB-SubCell"/>
</dbReference>
<evidence type="ECO:0000256" key="1">
    <source>
        <dbReference type="ARBA" id="ARBA00004651"/>
    </source>
</evidence>
<comment type="function">
    <text evidence="11">Mediates influx of magnesium ions. Alternates between open and closed states. Activated by low cytoplasmic Mg(2+) levels. Inactive when cytoplasmic Mg(2+) levels are high.</text>
</comment>
<protein>
    <recommendedName>
        <fullName evidence="12">Magnesium transport protein CorA</fullName>
    </recommendedName>
</protein>
<evidence type="ECO:0000256" key="12">
    <source>
        <dbReference type="RuleBase" id="RU362010"/>
    </source>
</evidence>
<dbReference type="NCBIfam" id="TIGR00383">
    <property type="entry name" value="corA"/>
    <property type="match status" value="1"/>
</dbReference>
<evidence type="ECO:0000313" key="14">
    <source>
        <dbReference type="Proteomes" id="UP000593626"/>
    </source>
</evidence>
<keyword evidence="7 12" id="KW-1133">Transmembrane helix</keyword>
<keyword evidence="4 12" id="KW-1003">Cell membrane</keyword>
<dbReference type="KEGG" id="mcui:G8O30_01670"/>
<name>A0A7S8HEV6_9BACI</name>
<dbReference type="Gene3D" id="3.30.460.20">
    <property type="entry name" value="CorA soluble domain-like"/>
    <property type="match status" value="1"/>
</dbReference>
<feature type="transmembrane region" description="Helical" evidence="12">
    <location>
        <begin position="290"/>
        <end position="310"/>
    </location>
</feature>
<evidence type="ECO:0000313" key="13">
    <source>
        <dbReference type="EMBL" id="QPC45770.1"/>
    </source>
</evidence>
<dbReference type="GO" id="GO:0015087">
    <property type="term" value="F:cobalt ion transmembrane transporter activity"/>
    <property type="evidence" value="ECO:0007669"/>
    <property type="project" value="UniProtKB-UniRule"/>
</dbReference>
<evidence type="ECO:0000256" key="11">
    <source>
        <dbReference type="ARBA" id="ARBA00045497"/>
    </source>
</evidence>
<evidence type="ECO:0000256" key="3">
    <source>
        <dbReference type="ARBA" id="ARBA00022448"/>
    </source>
</evidence>
<dbReference type="RefSeq" id="WP_239673288.1">
    <property type="nucleotide sequence ID" value="NZ_CP049742.1"/>
</dbReference>
<dbReference type="InterPro" id="IPR045861">
    <property type="entry name" value="CorA_cytoplasmic_dom"/>
</dbReference>
<dbReference type="SUPFAM" id="SSF144083">
    <property type="entry name" value="Magnesium transport protein CorA, transmembrane region"/>
    <property type="match status" value="1"/>
</dbReference>
<evidence type="ECO:0000256" key="5">
    <source>
        <dbReference type="ARBA" id="ARBA00022692"/>
    </source>
</evidence>
<keyword evidence="8 12" id="KW-0406">Ion transport</keyword>
<dbReference type="Gene3D" id="1.20.58.340">
    <property type="entry name" value="Magnesium transport protein CorA, transmembrane region"/>
    <property type="match status" value="2"/>
</dbReference>
<proteinExistence type="inferred from homology"/>
<dbReference type="Pfam" id="PF01544">
    <property type="entry name" value="CorA"/>
    <property type="match status" value="1"/>
</dbReference>
<dbReference type="GO" id="GO:0050897">
    <property type="term" value="F:cobalt ion binding"/>
    <property type="evidence" value="ECO:0007669"/>
    <property type="project" value="TreeGrafter"/>
</dbReference>
<keyword evidence="9 12" id="KW-0472">Membrane</keyword>
<comment type="subcellular location">
    <subcellularLocation>
        <location evidence="1">Cell membrane</location>
        <topology evidence="1">Multi-pass membrane protein</topology>
    </subcellularLocation>
    <subcellularLocation>
        <location evidence="12">Membrane</location>
        <topology evidence="12">Multi-pass membrane protein</topology>
    </subcellularLocation>
</comment>
<evidence type="ECO:0000256" key="6">
    <source>
        <dbReference type="ARBA" id="ARBA00022842"/>
    </source>
</evidence>
<comment type="catalytic activity">
    <reaction evidence="10">
        <text>Mg(2+)(in) = Mg(2+)(out)</text>
        <dbReference type="Rhea" id="RHEA:29827"/>
        <dbReference type="ChEBI" id="CHEBI:18420"/>
    </reaction>
</comment>
<evidence type="ECO:0000256" key="8">
    <source>
        <dbReference type="ARBA" id="ARBA00023065"/>
    </source>
</evidence>
<dbReference type="GO" id="GO:0015095">
    <property type="term" value="F:magnesium ion transmembrane transporter activity"/>
    <property type="evidence" value="ECO:0007669"/>
    <property type="project" value="UniProtKB-UniRule"/>
</dbReference>
<evidence type="ECO:0000256" key="9">
    <source>
        <dbReference type="ARBA" id="ARBA00023136"/>
    </source>
</evidence>
<gene>
    <name evidence="12 13" type="primary">corA</name>
    <name evidence="13" type="ORF">G8O30_01670</name>
</gene>
<dbReference type="SUPFAM" id="SSF143865">
    <property type="entry name" value="CorA soluble domain-like"/>
    <property type="match status" value="1"/>
</dbReference>
<dbReference type="PANTHER" id="PTHR46494">
    <property type="entry name" value="CORA FAMILY METAL ION TRANSPORTER (EUROFUNG)"/>
    <property type="match status" value="1"/>
</dbReference>
<dbReference type="FunFam" id="1.20.58.340:FF:000004">
    <property type="entry name" value="Magnesium transport protein CorA"/>
    <property type="match status" value="1"/>
</dbReference>
<sequence>MRRLKRIASRKKNTTLKPVHSGPTAIHMIEVEGGDFHSHTAERIEEVEKHLQDTPVDWIHIDGVHDVNTIEKVGGILNLHPLVVEDILNVDHRPKLEVKENHLLVILKRLAFHPEKVEVLEEQISIVIFDKVIISFGEAGSSFYERVITQAEEQRQDHLLDQSDGLFHTMLDVIVDEYMKVTEEMGDDMEELEDRLIMHPRQNDLQTIYEYRHAVLSFKKRALPVQDMLIKLLQQEFDMIQVNMREYFNDIYDHMVVVADAYEAHRGQVASLVDLYYSSISNKMNEIMKVLTIVSTIFIPLTFIAGIYGMNFAHMPELDEQWAYPLVWVIMISLTVGMLIYFKVKKWY</sequence>
<evidence type="ECO:0000256" key="2">
    <source>
        <dbReference type="ARBA" id="ARBA00009765"/>
    </source>
</evidence>
<keyword evidence="3 12" id="KW-0813">Transport</keyword>
<dbReference type="GO" id="GO:0000287">
    <property type="term" value="F:magnesium ion binding"/>
    <property type="evidence" value="ECO:0007669"/>
    <property type="project" value="TreeGrafter"/>
</dbReference>
<comment type="similarity">
    <text evidence="2 12">Belongs to the CorA metal ion transporter (MIT) (TC 1.A.35) family.</text>
</comment>
<dbReference type="AlphaFoldDB" id="A0A7S8HEV6"/>
<keyword evidence="5 12" id="KW-0812">Transmembrane</keyword>
<dbReference type="InterPro" id="IPR004488">
    <property type="entry name" value="Mg/Co-transport_prot_CorA"/>
</dbReference>
<keyword evidence="14" id="KW-1185">Reference proteome</keyword>
<keyword evidence="6 12" id="KW-0460">Magnesium</keyword>
<accession>A0A7S8HEV6</accession>
<organism evidence="13 14">
    <name type="scientific">Mangrovibacillus cuniculi</name>
    <dbReference type="NCBI Taxonomy" id="2593652"/>
    <lineage>
        <taxon>Bacteria</taxon>
        <taxon>Bacillati</taxon>
        <taxon>Bacillota</taxon>
        <taxon>Bacilli</taxon>
        <taxon>Bacillales</taxon>
        <taxon>Bacillaceae</taxon>
        <taxon>Mangrovibacillus</taxon>
    </lineage>
</organism>
<evidence type="ECO:0000256" key="10">
    <source>
        <dbReference type="ARBA" id="ARBA00034269"/>
    </source>
</evidence>
<dbReference type="Proteomes" id="UP000593626">
    <property type="component" value="Chromosome"/>
</dbReference>
<evidence type="ECO:0000256" key="4">
    <source>
        <dbReference type="ARBA" id="ARBA00022475"/>
    </source>
</evidence>
<dbReference type="EMBL" id="CP049742">
    <property type="protein sequence ID" value="QPC45770.1"/>
    <property type="molecule type" value="Genomic_DNA"/>
</dbReference>
<reference evidence="13 14" key="1">
    <citation type="submission" date="2019-07" db="EMBL/GenBank/DDBJ databases">
        <title>Genome sequence of 2 isolates from Red Sea Mangroves.</title>
        <authorList>
            <person name="Sefrji F."/>
            <person name="Michoud G."/>
            <person name="Merlino G."/>
            <person name="Daffonchio D."/>
        </authorList>
    </citation>
    <scope>NUCLEOTIDE SEQUENCE [LARGE SCALE GENOMIC DNA]</scope>
    <source>
        <strain evidence="13 14">R1DC41</strain>
    </source>
</reference>
<dbReference type="PANTHER" id="PTHR46494:SF1">
    <property type="entry name" value="CORA FAMILY METAL ION TRANSPORTER (EUROFUNG)"/>
    <property type="match status" value="1"/>
</dbReference>
<evidence type="ECO:0000256" key="7">
    <source>
        <dbReference type="ARBA" id="ARBA00022989"/>
    </source>
</evidence>
<dbReference type="InterPro" id="IPR002523">
    <property type="entry name" value="MgTranspt_CorA/ZnTranspt_ZntB"/>
</dbReference>
<dbReference type="CDD" id="cd12828">
    <property type="entry name" value="TmCorA-like_1"/>
    <property type="match status" value="1"/>
</dbReference>
<feature type="transmembrane region" description="Helical" evidence="12">
    <location>
        <begin position="322"/>
        <end position="342"/>
    </location>
</feature>